<name>A0A0G4GAE9_VITBC</name>
<keyword evidence="3" id="KW-1185">Reference proteome</keyword>
<feature type="compositionally biased region" description="Acidic residues" evidence="1">
    <location>
        <begin position="164"/>
        <end position="173"/>
    </location>
</feature>
<evidence type="ECO:0000313" key="2">
    <source>
        <dbReference type="EMBL" id="CEM25954.1"/>
    </source>
</evidence>
<gene>
    <name evidence="2" type="ORF">Vbra_2667</name>
</gene>
<evidence type="ECO:0000313" key="3">
    <source>
        <dbReference type="Proteomes" id="UP000041254"/>
    </source>
</evidence>
<sequence length="233" mass="26409">MCAIGMGRAGLRMPCQRCLIDYQDFNQPHACCYFIGRPGRPKLIPPKCTGSLAFMNENYASQQPGQPRHTPDCNASTRGQQRQPMMEILETDDFILELLHLLLRCGKEMLDAFRNLVYKLARKQTEPDLVRQVQGLLDDHGVGGRGGIKFMPIRKGTVRPAPSDDADDGDDSDLLGRQFEDEGEEEDEGTKRRAGEDDFILKGEQDGSLFTYQDFHNRLHASHLMLWIEHMAE</sequence>
<evidence type="ECO:0000256" key="1">
    <source>
        <dbReference type="SAM" id="MobiDB-lite"/>
    </source>
</evidence>
<reference evidence="2 3" key="1">
    <citation type="submission" date="2014-11" db="EMBL/GenBank/DDBJ databases">
        <authorList>
            <person name="Zhu J."/>
            <person name="Qi W."/>
            <person name="Song R."/>
        </authorList>
    </citation>
    <scope>NUCLEOTIDE SEQUENCE [LARGE SCALE GENOMIC DNA]</scope>
</reference>
<dbReference type="VEuPathDB" id="CryptoDB:Vbra_2667"/>
<feature type="region of interest" description="Disordered" evidence="1">
    <location>
        <begin position="155"/>
        <end position="197"/>
    </location>
</feature>
<proteinExistence type="predicted"/>
<accession>A0A0G4GAE9</accession>
<dbReference type="InParanoid" id="A0A0G4GAE9"/>
<organism evidence="2 3">
    <name type="scientific">Vitrella brassicaformis (strain CCMP3155)</name>
    <dbReference type="NCBI Taxonomy" id="1169540"/>
    <lineage>
        <taxon>Eukaryota</taxon>
        <taxon>Sar</taxon>
        <taxon>Alveolata</taxon>
        <taxon>Colpodellida</taxon>
        <taxon>Vitrellaceae</taxon>
        <taxon>Vitrella</taxon>
    </lineage>
</organism>
<dbReference type="AlphaFoldDB" id="A0A0G4GAE9"/>
<dbReference type="Proteomes" id="UP000041254">
    <property type="component" value="Unassembled WGS sequence"/>
</dbReference>
<feature type="region of interest" description="Disordered" evidence="1">
    <location>
        <begin position="61"/>
        <end position="80"/>
    </location>
</feature>
<protein>
    <submittedName>
        <fullName evidence="2">Uncharacterized protein</fullName>
    </submittedName>
</protein>
<dbReference type="EMBL" id="CDMY01000608">
    <property type="protein sequence ID" value="CEM25954.1"/>
    <property type="molecule type" value="Genomic_DNA"/>
</dbReference>